<dbReference type="Pfam" id="PF00990">
    <property type="entry name" value="GGDEF"/>
    <property type="match status" value="1"/>
</dbReference>
<dbReference type="InterPro" id="IPR000160">
    <property type="entry name" value="GGDEF_dom"/>
</dbReference>
<proteinExistence type="predicted"/>
<evidence type="ECO:0000259" key="2">
    <source>
        <dbReference type="PROSITE" id="PS50887"/>
    </source>
</evidence>
<sequence>MSATNEKSARSDMHGQSAFPAATSLVGVYGEQLFRILEQTSSGYVLLDAQNRAQRWNDGYLQLFPWLGPTLKVGTSLQTALQTAASAAPASLAPALGHIAQSHQALIARQQAHAQFQLPNGRRLNLSAHALSANYTVLACKELLPHASEAESLSFFDVLTNLPNRRLLLDRLSQAMIQSERTGWRGALLTIDMEPVAGSPASTGDSQAGLAQNIAQRLLGCVRSCDTVARLDAAHFVIMVSDLSPDIEMSTVLVERLGERLQESLNGSYPLGNKSAMLEANIGATLFGPHSRSATELLQQAEIAMYRLRDEEARGLHFFSPEQRILANDRQHLEQELREALRLGQFELHYQAQYSAGGDVNGLEALLRWRHPRRGLVPPSIFLSVAEETDIIVPLGRWSIQAACEQLARWKVDPQLGKLPICVNISAKQLRQADLAEQLQDIISQTGADPALLLLELSTQALSPSHADIVPTLTRLRTMGLRLSLDDFGDSFHMQQALQQLPLNQLKLSHSLVQRLGPNNAAEAAVQAAIALAARHQMTIVGAGVETLEQRALLAQYGCEHFMGYLLSPPAPVGQLRSLLQRQVVSSLQETAA</sequence>
<dbReference type="InterPro" id="IPR029787">
    <property type="entry name" value="Nucleotide_cyclase"/>
</dbReference>
<evidence type="ECO:0000313" key="3">
    <source>
        <dbReference type="EMBL" id="AIJ45162.1"/>
    </source>
</evidence>
<dbReference type="Pfam" id="PF00563">
    <property type="entry name" value="EAL"/>
    <property type="match status" value="1"/>
</dbReference>
<protein>
    <submittedName>
        <fullName evidence="3">Diguanylate cyclase</fullName>
    </submittedName>
</protein>
<dbReference type="CDD" id="cd01948">
    <property type="entry name" value="EAL"/>
    <property type="match status" value="1"/>
</dbReference>
<evidence type="ECO:0000259" key="1">
    <source>
        <dbReference type="PROSITE" id="PS50883"/>
    </source>
</evidence>
<dbReference type="HOGENOM" id="CLU_000445_70_50_4"/>
<feature type="domain" description="GGDEF" evidence="2">
    <location>
        <begin position="184"/>
        <end position="321"/>
    </location>
</feature>
<dbReference type="RefSeq" id="WP_043371010.1">
    <property type="nucleotide sequence ID" value="NZ_CP006704.1"/>
</dbReference>
<dbReference type="Gene3D" id="3.30.70.270">
    <property type="match status" value="1"/>
</dbReference>
<dbReference type="Proteomes" id="UP000028782">
    <property type="component" value="Chromosome"/>
</dbReference>
<dbReference type="PANTHER" id="PTHR33121:SF70">
    <property type="entry name" value="SIGNALING PROTEIN YKOW"/>
    <property type="match status" value="1"/>
</dbReference>
<dbReference type="Gene3D" id="3.20.20.450">
    <property type="entry name" value="EAL domain"/>
    <property type="match status" value="1"/>
</dbReference>
<dbReference type="SMART" id="SM00052">
    <property type="entry name" value="EAL"/>
    <property type="match status" value="1"/>
</dbReference>
<dbReference type="SUPFAM" id="SSF55073">
    <property type="entry name" value="Nucleotide cyclase"/>
    <property type="match status" value="1"/>
</dbReference>
<dbReference type="NCBIfam" id="TIGR00254">
    <property type="entry name" value="GGDEF"/>
    <property type="match status" value="1"/>
</dbReference>
<dbReference type="SUPFAM" id="SSF141868">
    <property type="entry name" value="EAL domain-like"/>
    <property type="match status" value="1"/>
</dbReference>
<feature type="domain" description="EAL" evidence="1">
    <location>
        <begin position="330"/>
        <end position="584"/>
    </location>
</feature>
<dbReference type="PANTHER" id="PTHR33121">
    <property type="entry name" value="CYCLIC DI-GMP PHOSPHODIESTERASE PDEF"/>
    <property type="match status" value="1"/>
</dbReference>
<dbReference type="PROSITE" id="PS50887">
    <property type="entry name" value="GGDEF"/>
    <property type="match status" value="1"/>
</dbReference>
<dbReference type="GO" id="GO:0071111">
    <property type="term" value="F:cyclic-guanylate-specific phosphodiesterase activity"/>
    <property type="evidence" value="ECO:0007669"/>
    <property type="project" value="InterPro"/>
</dbReference>
<dbReference type="EMBL" id="CP006704">
    <property type="protein sequence ID" value="AIJ45162.1"/>
    <property type="molecule type" value="Genomic_DNA"/>
</dbReference>
<gene>
    <name evidence="3" type="ORF">O987_04990</name>
</gene>
<reference evidence="3 4" key="1">
    <citation type="journal article" date="2014" name="Genome Announc.">
        <title>Complete Genome Sequence of Polychlorinated Biphenyl Degrader Comamonas testosteroni TK102 (NBRC 109938).</title>
        <authorList>
            <person name="Fukuda K."/>
            <person name="Hosoyama A."/>
            <person name="Tsuchikane K."/>
            <person name="Ohji S."/>
            <person name="Yamazoe A."/>
            <person name="Fujita N."/>
            <person name="Shintani M."/>
            <person name="Kimbara K."/>
        </authorList>
    </citation>
    <scope>NUCLEOTIDE SEQUENCE [LARGE SCALE GENOMIC DNA]</scope>
    <source>
        <strain evidence="3">TK102</strain>
    </source>
</reference>
<dbReference type="AlphaFoldDB" id="A0A076PP71"/>
<organism evidence="3 4">
    <name type="scientific">Comamonas testosteroni TK102</name>
    <dbReference type="NCBI Taxonomy" id="1392005"/>
    <lineage>
        <taxon>Bacteria</taxon>
        <taxon>Pseudomonadati</taxon>
        <taxon>Pseudomonadota</taxon>
        <taxon>Betaproteobacteria</taxon>
        <taxon>Burkholderiales</taxon>
        <taxon>Comamonadaceae</taxon>
        <taxon>Comamonas</taxon>
    </lineage>
</organism>
<dbReference type="SMART" id="SM00267">
    <property type="entry name" value="GGDEF"/>
    <property type="match status" value="1"/>
</dbReference>
<dbReference type="InterPro" id="IPR050706">
    <property type="entry name" value="Cyclic-di-GMP_PDE-like"/>
</dbReference>
<dbReference type="InterPro" id="IPR035919">
    <property type="entry name" value="EAL_sf"/>
</dbReference>
<dbReference type="PROSITE" id="PS50883">
    <property type="entry name" value="EAL"/>
    <property type="match status" value="1"/>
</dbReference>
<dbReference type="CDD" id="cd01949">
    <property type="entry name" value="GGDEF"/>
    <property type="match status" value="1"/>
</dbReference>
<accession>A0A076PP71</accession>
<dbReference type="KEGG" id="ctes:O987_04990"/>
<name>A0A076PP71_COMTE</name>
<dbReference type="InterPro" id="IPR001633">
    <property type="entry name" value="EAL_dom"/>
</dbReference>
<dbReference type="InterPro" id="IPR043128">
    <property type="entry name" value="Rev_trsase/Diguanyl_cyclase"/>
</dbReference>
<evidence type="ECO:0000313" key="4">
    <source>
        <dbReference type="Proteomes" id="UP000028782"/>
    </source>
</evidence>